<evidence type="ECO:0008006" key="15">
    <source>
        <dbReference type="Google" id="ProtNLM"/>
    </source>
</evidence>
<dbReference type="FunFam" id="1.10.340.70:FF:000001">
    <property type="entry name" value="Retrovirus-related Pol polyprotein from transposon gypsy-like Protein"/>
    <property type="match status" value="1"/>
</dbReference>
<dbReference type="PANTHER" id="PTHR37984">
    <property type="entry name" value="PROTEIN CBG26694"/>
    <property type="match status" value="1"/>
</dbReference>
<feature type="domain" description="Integrase catalytic" evidence="12">
    <location>
        <begin position="158"/>
        <end position="320"/>
    </location>
</feature>
<dbReference type="PROSITE" id="PS50994">
    <property type="entry name" value="INTEGRASE"/>
    <property type="match status" value="1"/>
</dbReference>
<dbReference type="GO" id="GO:0006508">
    <property type="term" value="P:proteolysis"/>
    <property type="evidence" value="ECO:0007669"/>
    <property type="project" value="UniProtKB-KW"/>
</dbReference>
<keyword evidence="9" id="KW-0238">DNA-binding</keyword>
<dbReference type="SUPFAM" id="SSF53098">
    <property type="entry name" value="Ribonuclease H-like"/>
    <property type="match status" value="1"/>
</dbReference>
<dbReference type="Pfam" id="PF17921">
    <property type="entry name" value="Integrase_H2C2"/>
    <property type="match status" value="1"/>
</dbReference>
<dbReference type="InterPro" id="IPR023780">
    <property type="entry name" value="Chromo_domain"/>
</dbReference>
<keyword evidence="2" id="KW-0479">Metal-binding</keyword>
<protein>
    <recommendedName>
        <fullName evidence="15">Integrase catalytic domain-containing protein</fullName>
    </recommendedName>
</protein>
<dbReference type="GO" id="GO:0046872">
    <property type="term" value="F:metal ion binding"/>
    <property type="evidence" value="ECO:0007669"/>
    <property type="project" value="UniProtKB-KW"/>
</dbReference>
<feature type="domain" description="Chromo" evidence="11">
    <location>
        <begin position="463"/>
        <end position="513"/>
    </location>
</feature>
<evidence type="ECO:0000256" key="8">
    <source>
        <dbReference type="ARBA" id="ARBA00022932"/>
    </source>
</evidence>
<dbReference type="InterPro" id="IPR012337">
    <property type="entry name" value="RNaseH-like_sf"/>
</dbReference>
<dbReference type="Gene3D" id="1.10.340.70">
    <property type="match status" value="1"/>
</dbReference>
<dbReference type="Pfam" id="PF00385">
    <property type="entry name" value="Chromo"/>
    <property type="match status" value="1"/>
</dbReference>
<dbReference type="InterPro" id="IPR036397">
    <property type="entry name" value="RNaseH_sf"/>
</dbReference>
<evidence type="ECO:0000313" key="14">
    <source>
        <dbReference type="Proteomes" id="UP001234989"/>
    </source>
</evidence>
<dbReference type="SUPFAM" id="SSF54160">
    <property type="entry name" value="Chromo domain-like"/>
    <property type="match status" value="1"/>
</dbReference>
<keyword evidence="8" id="KW-0548">Nucleotidyltransferase</keyword>
<dbReference type="Proteomes" id="UP001234989">
    <property type="component" value="Chromosome 2"/>
</dbReference>
<dbReference type="Pfam" id="PF00665">
    <property type="entry name" value="rve"/>
    <property type="match status" value="1"/>
</dbReference>
<dbReference type="GO" id="GO:0004190">
    <property type="term" value="F:aspartic-type endopeptidase activity"/>
    <property type="evidence" value="ECO:0007669"/>
    <property type="project" value="UniProtKB-KW"/>
</dbReference>
<evidence type="ECO:0000256" key="4">
    <source>
        <dbReference type="ARBA" id="ARBA00022801"/>
    </source>
</evidence>
<evidence type="ECO:0000256" key="9">
    <source>
        <dbReference type="ARBA" id="ARBA00023125"/>
    </source>
</evidence>
<dbReference type="InterPro" id="IPR000953">
    <property type="entry name" value="Chromo/chromo_shadow_dom"/>
</dbReference>
<keyword evidence="14" id="KW-1185">Reference proteome</keyword>
<dbReference type="GO" id="GO:0003887">
    <property type="term" value="F:DNA-directed DNA polymerase activity"/>
    <property type="evidence" value="ECO:0007669"/>
    <property type="project" value="UniProtKB-KW"/>
</dbReference>
<dbReference type="Gene3D" id="3.30.420.10">
    <property type="entry name" value="Ribonuclease H-like superfamily/Ribonuclease H"/>
    <property type="match status" value="1"/>
</dbReference>
<dbReference type="EMBL" id="CP133613">
    <property type="protein sequence ID" value="WMV14796.1"/>
    <property type="molecule type" value="Genomic_DNA"/>
</dbReference>
<dbReference type="InterPro" id="IPR041588">
    <property type="entry name" value="Integrase_H2C2"/>
</dbReference>
<gene>
    <name evidence="13" type="ORF">MTR67_008181</name>
</gene>
<dbReference type="InterPro" id="IPR056924">
    <property type="entry name" value="SH3_Tf2-1"/>
</dbReference>
<dbReference type="GO" id="GO:0015074">
    <property type="term" value="P:DNA integration"/>
    <property type="evidence" value="ECO:0007669"/>
    <property type="project" value="UniProtKB-KW"/>
</dbReference>
<evidence type="ECO:0000256" key="3">
    <source>
        <dbReference type="ARBA" id="ARBA00022750"/>
    </source>
</evidence>
<keyword evidence="3" id="KW-0064">Aspartyl protease</keyword>
<keyword evidence="8" id="KW-0808">Transferase</keyword>
<dbReference type="PANTHER" id="PTHR37984:SF5">
    <property type="entry name" value="PROTEIN NYNRIN-LIKE"/>
    <property type="match status" value="1"/>
</dbReference>
<dbReference type="AlphaFoldDB" id="A0AAF0TDD7"/>
<sequence>MQFHFEIEYKKGRENKAADLLSRVQLGEVSVMMITPVVTELFEKIKKTWETDPVLQEILTKINDPNDGVKGFSFINQQLRKKGKLVVGNDSSVQQEIIQIWHEKPVGGHFGIENTYKRISSLFYWKGLKEEVTKYVRQCATCQRSKYDSSAYPGLLQPLKIPSTAWSSISMDFIDGLPKSKGKSTILVVVDRLTKYGHFLAISHPYTAASVAQLFLDQVYKLHGMPENIISDRDPIFMSKVWQDLFSMQGVTLSTSTAYHPQTDGQTEVLNRTVETFLRCFCCDSQKNWASYLSLAEWWYNTTFHSAIQTTPYEALYGRPPPIHIPYVPGEASEEEVDRSLITKDFKVQLLKFHISRAQQRMASLANQHRTDRQFSEGDWVYLKIQPYRQLSISNKSFSKLSTKYYGPYQILQKVGPVAYKLLLPPQAAIHHTFHVSQLKPCYAVPTSFNQPPTINIADPQCMQPQEILERRMIKRGNKAVPQVLVQWSQLSKEDATWEDYNSMKLRFPDFIP</sequence>
<evidence type="ECO:0000313" key="13">
    <source>
        <dbReference type="EMBL" id="WMV14796.1"/>
    </source>
</evidence>
<proteinExistence type="predicted"/>
<evidence type="ECO:0000256" key="7">
    <source>
        <dbReference type="ARBA" id="ARBA00022918"/>
    </source>
</evidence>
<evidence type="ECO:0000259" key="12">
    <source>
        <dbReference type="PROSITE" id="PS50994"/>
    </source>
</evidence>
<evidence type="ECO:0000256" key="2">
    <source>
        <dbReference type="ARBA" id="ARBA00022723"/>
    </source>
</evidence>
<dbReference type="PROSITE" id="PS50013">
    <property type="entry name" value="CHROMO_2"/>
    <property type="match status" value="1"/>
</dbReference>
<dbReference type="InterPro" id="IPR050951">
    <property type="entry name" value="Retrovirus_Pol_polyprotein"/>
</dbReference>
<evidence type="ECO:0000256" key="1">
    <source>
        <dbReference type="ARBA" id="ARBA00022670"/>
    </source>
</evidence>
<dbReference type="GO" id="GO:0003964">
    <property type="term" value="F:RNA-directed DNA polymerase activity"/>
    <property type="evidence" value="ECO:0007669"/>
    <property type="project" value="UniProtKB-KW"/>
</dbReference>
<dbReference type="InterPro" id="IPR016197">
    <property type="entry name" value="Chromo-like_dom_sf"/>
</dbReference>
<dbReference type="Pfam" id="PF24626">
    <property type="entry name" value="SH3_Tf2-1"/>
    <property type="match status" value="1"/>
</dbReference>
<keyword evidence="5" id="KW-0460">Magnesium</keyword>
<keyword evidence="1" id="KW-0645">Protease</keyword>
<keyword evidence="7" id="KW-0695">RNA-directed DNA polymerase</keyword>
<name>A0AAF0TDD7_SOLVR</name>
<accession>A0AAF0TDD7</accession>
<dbReference type="GO" id="GO:0003677">
    <property type="term" value="F:DNA binding"/>
    <property type="evidence" value="ECO:0007669"/>
    <property type="project" value="UniProtKB-KW"/>
</dbReference>
<evidence type="ECO:0000256" key="6">
    <source>
        <dbReference type="ARBA" id="ARBA00022908"/>
    </source>
</evidence>
<keyword evidence="10" id="KW-0233">DNA recombination</keyword>
<reference evidence="13" key="1">
    <citation type="submission" date="2023-08" db="EMBL/GenBank/DDBJ databases">
        <title>A de novo genome assembly of Solanum verrucosum Schlechtendal, a Mexican diploid species geographically isolated from the other diploid A-genome species in potato relatives.</title>
        <authorList>
            <person name="Hosaka K."/>
        </authorList>
    </citation>
    <scope>NUCLEOTIDE SEQUENCE</scope>
    <source>
        <tissue evidence="13">Young leaves</tissue>
    </source>
</reference>
<evidence type="ECO:0000259" key="11">
    <source>
        <dbReference type="PROSITE" id="PS50013"/>
    </source>
</evidence>
<keyword evidence="4" id="KW-0378">Hydrolase</keyword>
<keyword evidence="6" id="KW-0229">DNA integration</keyword>
<organism evidence="13 14">
    <name type="scientific">Solanum verrucosum</name>
    <dbReference type="NCBI Taxonomy" id="315347"/>
    <lineage>
        <taxon>Eukaryota</taxon>
        <taxon>Viridiplantae</taxon>
        <taxon>Streptophyta</taxon>
        <taxon>Embryophyta</taxon>
        <taxon>Tracheophyta</taxon>
        <taxon>Spermatophyta</taxon>
        <taxon>Magnoliopsida</taxon>
        <taxon>eudicotyledons</taxon>
        <taxon>Gunneridae</taxon>
        <taxon>Pentapetalae</taxon>
        <taxon>asterids</taxon>
        <taxon>lamiids</taxon>
        <taxon>Solanales</taxon>
        <taxon>Solanaceae</taxon>
        <taxon>Solanoideae</taxon>
        <taxon>Solaneae</taxon>
        <taxon>Solanum</taxon>
    </lineage>
</organism>
<dbReference type="GO" id="GO:0006310">
    <property type="term" value="P:DNA recombination"/>
    <property type="evidence" value="ECO:0007669"/>
    <property type="project" value="UniProtKB-KW"/>
</dbReference>
<evidence type="ECO:0000256" key="10">
    <source>
        <dbReference type="ARBA" id="ARBA00023172"/>
    </source>
</evidence>
<keyword evidence="8" id="KW-0239">DNA-directed DNA polymerase</keyword>
<dbReference type="FunFam" id="3.30.420.10:FF:000032">
    <property type="entry name" value="Retrovirus-related Pol polyprotein from transposon 297-like Protein"/>
    <property type="match status" value="1"/>
</dbReference>
<dbReference type="InterPro" id="IPR001584">
    <property type="entry name" value="Integrase_cat-core"/>
</dbReference>
<evidence type="ECO:0000256" key="5">
    <source>
        <dbReference type="ARBA" id="ARBA00022842"/>
    </source>
</evidence>